<accession>A0ABU8WKG6</accession>
<dbReference type="InterPro" id="IPR014710">
    <property type="entry name" value="RmlC-like_jellyroll"/>
</dbReference>
<dbReference type="CDD" id="cd00038">
    <property type="entry name" value="CAP_ED"/>
    <property type="match status" value="1"/>
</dbReference>
<dbReference type="InterPro" id="IPR018490">
    <property type="entry name" value="cNMP-bd_dom_sf"/>
</dbReference>
<dbReference type="Gene3D" id="2.60.120.10">
    <property type="entry name" value="Jelly Rolls"/>
    <property type="match status" value="1"/>
</dbReference>
<comment type="caution">
    <text evidence="2">The sequence shown here is derived from an EMBL/GenBank/DDBJ whole genome shotgun (WGS) entry which is preliminary data.</text>
</comment>
<evidence type="ECO:0000313" key="3">
    <source>
        <dbReference type="Proteomes" id="UP001385892"/>
    </source>
</evidence>
<gene>
    <name evidence="2" type="ORF">WKW82_15075</name>
</gene>
<sequence length="160" mass="16701">MHELLQRTEGLPEITLAPGDTLVREGESGDGLWILVSGTLQISKAGTAISSVSHPGAAFGEISLLLDSPFSATVVASTPSVLRYAADGRALLTSNPAILRLIAVGLAERLAFVTAYLADLKNQYGDSPGLAMVSEVLNHLAHRQGPAARAGSAREPNPDY</sequence>
<evidence type="ECO:0000259" key="1">
    <source>
        <dbReference type="PROSITE" id="PS50042"/>
    </source>
</evidence>
<dbReference type="InterPro" id="IPR000595">
    <property type="entry name" value="cNMP-bd_dom"/>
</dbReference>
<organism evidence="2 3">
    <name type="scientific">Variovorax rhizosphaerae</name>
    <dbReference type="NCBI Taxonomy" id="1836200"/>
    <lineage>
        <taxon>Bacteria</taxon>
        <taxon>Pseudomonadati</taxon>
        <taxon>Pseudomonadota</taxon>
        <taxon>Betaproteobacteria</taxon>
        <taxon>Burkholderiales</taxon>
        <taxon>Comamonadaceae</taxon>
        <taxon>Variovorax</taxon>
    </lineage>
</organism>
<dbReference type="InterPro" id="IPR050397">
    <property type="entry name" value="Env_Response_Regulators"/>
</dbReference>
<dbReference type="RefSeq" id="WP_340343110.1">
    <property type="nucleotide sequence ID" value="NZ_JBBKZT010000006.1"/>
</dbReference>
<dbReference type="PANTHER" id="PTHR24567">
    <property type="entry name" value="CRP FAMILY TRANSCRIPTIONAL REGULATORY PROTEIN"/>
    <property type="match status" value="1"/>
</dbReference>
<feature type="domain" description="Cyclic nucleotide-binding" evidence="1">
    <location>
        <begin position="1"/>
        <end position="78"/>
    </location>
</feature>
<protein>
    <submittedName>
        <fullName evidence="2">Cyclic nucleotide-binding domain-containing protein</fullName>
    </submittedName>
</protein>
<evidence type="ECO:0000313" key="2">
    <source>
        <dbReference type="EMBL" id="MEJ8847981.1"/>
    </source>
</evidence>
<dbReference type="Pfam" id="PF00027">
    <property type="entry name" value="cNMP_binding"/>
    <property type="match status" value="1"/>
</dbReference>
<dbReference type="PANTHER" id="PTHR24567:SF74">
    <property type="entry name" value="HTH-TYPE TRANSCRIPTIONAL REGULATOR ARCR"/>
    <property type="match status" value="1"/>
</dbReference>
<keyword evidence="3" id="KW-1185">Reference proteome</keyword>
<dbReference type="EMBL" id="JBBKZT010000006">
    <property type="protein sequence ID" value="MEJ8847981.1"/>
    <property type="molecule type" value="Genomic_DNA"/>
</dbReference>
<dbReference type="SMART" id="SM00100">
    <property type="entry name" value="cNMP"/>
    <property type="match status" value="1"/>
</dbReference>
<proteinExistence type="predicted"/>
<dbReference type="SUPFAM" id="SSF51206">
    <property type="entry name" value="cAMP-binding domain-like"/>
    <property type="match status" value="1"/>
</dbReference>
<dbReference type="PRINTS" id="PR00103">
    <property type="entry name" value="CAMPKINASE"/>
</dbReference>
<dbReference type="Proteomes" id="UP001385892">
    <property type="component" value="Unassembled WGS sequence"/>
</dbReference>
<reference evidence="2 3" key="1">
    <citation type="submission" date="2024-03" db="EMBL/GenBank/DDBJ databases">
        <title>Novel species of the genus Variovorax.</title>
        <authorList>
            <person name="Liu Q."/>
            <person name="Xin Y.-H."/>
        </authorList>
    </citation>
    <scope>NUCLEOTIDE SEQUENCE [LARGE SCALE GENOMIC DNA]</scope>
    <source>
        <strain evidence="2 3">KACC 18900</strain>
    </source>
</reference>
<dbReference type="PROSITE" id="PS50042">
    <property type="entry name" value="CNMP_BINDING_3"/>
    <property type="match status" value="1"/>
</dbReference>
<name>A0ABU8WKG6_9BURK</name>